<evidence type="ECO:0000259" key="1">
    <source>
        <dbReference type="Pfam" id="PF01494"/>
    </source>
</evidence>
<dbReference type="InterPro" id="IPR002938">
    <property type="entry name" value="FAD-bd"/>
</dbReference>
<dbReference type="NCBIfam" id="TIGR02032">
    <property type="entry name" value="GG-red-SF"/>
    <property type="match status" value="1"/>
</dbReference>
<dbReference type="OrthoDB" id="9806565at2"/>
<dbReference type="PRINTS" id="PR00420">
    <property type="entry name" value="RNGMNOXGNASE"/>
</dbReference>
<keyword evidence="3" id="KW-1185">Reference proteome</keyword>
<organism evidence="2 3">
    <name type="scientific">Pyrinomonas methylaliphatogenes</name>
    <dbReference type="NCBI Taxonomy" id="454194"/>
    <lineage>
        <taxon>Bacteria</taxon>
        <taxon>Pseudomonadati</taxon>
        <taxon>Acidobacteriota</taxon>
        <taxon>Blastocatellia</taxon>
        <taxon>Blastocatellales</taxon>
        <taxon>Pyrinomonadaceae</taxon>
        <taxon>Pyrinomonas</taxon>
    </lineage>
</organism>
<dbReference type="GO" id="GO:0071949">
    <property type="term" value="F:FAD binding"/>
    <property type="evidence" value="ECO:0007669"/>
    <property type="project" value="InterPro"/>
</dbReference>
<gene>
    <name evidence="2" type="ORF">PYK22_02816</name>
</gene>
<reference evidence="2 3" key="1">
    <citation type="submission" date="2013-12" db="EMBL/GenBank/DDBJ databases">
        <authorList>
            <person name="Stott M."/>
        </authorList>
    </citation>
    <scope>NUCLEOTIDE SEQUENCE [LARGE SCALE GENOMIC DNA]</scope>
    <source>
        <strain evidence="2 3">K22</strain>
    </source>
</reference>
<dbReference type="PANTHER" id="PTHR42685">
    <property type="entry name" value="GERANYLGERANYL DIPHOSPHATE REDUCTASE"/>
    <property type="match status" value="1"/>
</dbReference>
<dbReference type="STRING" id="454194.PYK22_02816"/>
<dbReference type="Proteomes" id="UP000031518">
    <property type="component" value="Unassembled WGS sequence"/>
</dbReference>
<dbReference type="AlphaFoldDB" id="A0A0B6WZR7"/>
<dbReference type="Pfam" id="PF01494">
    <property type="entry name" value="FAD_binding_3"/>
    <property type="match status" value="1"/>
</dbReference>
<dbReference type="InterPro" id="IPR050407">
    <property type="entry name" value="Geranylgeranyl_reductase"/>
</dbReference>
<dbReference type="PANTHER" id="PTHR42685:SF22">
    <property type="entry name" value="CONDITIONED MEDIUM FACTOR RECEPTOR 1"/>
    <property type="match status" value="1"/>
</dbReference>
<dbReference type="RefSeq" id="WP_041978226.1">
    <property type="nucleotide sequence ID" value="NZ_CBXV010000008.1"/>
</dbReference>
<dbReference type="SUPFAM" id="SSF51905">
    <property type="entry name" value="FAD/NAD(P)-binding domain"/>
    <property type="match status" value="1"/>
</dbReference>
<protein>
    <submittedName>
        <fullName evidence="2">Geranylgeranyl reductase family protein</fullName>
    </submittedName>
</protein>
<dbReference type="InterPro" id="IPR036188">
    <property type="entry name" value="FAD/NAD-bd_sf"/>
</dbReference>
<evidence type="ECO:0000313" key="3">
    <source>
        <dbReference type="Proteomes" id="UP000031518"/>
    </source>
</evidence>
<dbReference type="Gene3D" id="3.50.50.60">
    <property type="entry name" value="FAD/NAD(P)-binding domain"/>
    <property type="match status" value="1"/>
</dbReference>
<name>A0A0B6WZR7_9BACT</name>
<dbReference type="EMBL" id="CBXV010000008">
    <property type="protein sequence ID" value="CDM66778.1"/>
    <property type="molecule type" value="Genomic_DNA"/>
</dbReference>
<dbReference type="GO" id="GO:0016628">
    <property type="term" value="F:oxidoreductase activity, acting on the CH-CH group of donors, NAD or NADP as acceptor"/>
    <property type="evidence" value="ECO:0007669"/>
    <property type="project" value="InterPro"/>
</dbReference>
<accession>A0A0B6WZR7</accession>
<evidence type="ECO:0000313" key="2">
    <source>
        <dbReference type="EMBL" id="CDM66778.1"/>
    </source>
</evidence>
<sequence length="387" mass="43229">MQAFDALIIGAGPAGAFAAQRLAQAGMRVALFDGRSPSDPKPCGGGVTAKALRRWPWLLEAPARVIADVRLLSPSGRALDLRLWEPFAIYSRRAFDHFLRQRAERFGATVLRDRVKDFARAFGAWSVKTGAGREYRADFLVVADGANSPFARRLAGRLSNFDMEVAFGYRAPLPSSGRAETVIAFLKNWAGYAWAFPRLDHVCFGIATGQTSFDRQALDRLLWKFMLDYYGAISPEQVESRLRSLVVRYAARIPGLRPESWEERVASGDGWALLGDAAGFADPVTGEGIYYALRSAELLAESLISGEARSYEERWREDFGRELRRAAQMRDRFYGGFLGAPFTDRMIAFARLHRGVRRTLRELIAGDQGYVNLKGRLVQRLFAVAFV</sequence>
<dbReference type="InterPro" id="IPR011777">
    <property type="entry name" value="Geranylgeranyl_Rdtase_fam"/>
</dbReference>
<feature type="domain" description="FAD-binding" evidence="1">
    <location>
        <begin position="5"/>
        <end position="304"/>
    </location>
</feature>
<proteinExistence type="predicted"/>
<reference evidence="2 3" key="2">
    <citation type="submission" date="2015-01" db="EMBL/GenBank/DDBJ databases">
        <title>Complete genome sequence of Pyrinomonas methylaliphatogenes type strain K22T.</title>
        <authorList>
            <person name="Lee K.C.Y."/>
            <person name="Power J.F."/>
            <person name="Dunfield P.F."/>
            <person name="Morgan X.C."/>
            <person name="Huttenhower C."/>
            <person name="Stott M.B."/>
        </authorList>
    </citation>
    <scope>NUCLEOTIDE SEQUENCE [LARGE SCALE GENOMIC DNA]</scope>
    <source>
        <strain evidence="2 3">K22</strain>
    </source>
</reference>